<gene>
    <name evidence="3" type="primary">dacB</name>
    <name evidence="3" type="ORF">RN606_01850</name>
</gene>
<dbReference type="Pfam" id="PF02113">
    <property type="entry name" value="Peptidase_S13"/>
    <property type="match status" value="2"/>
</dbReference>
<protein>
    <submittedName>
        <fullName evidence="3">D-alanyl-D-alanine carboxypeptidase/D-alanyl-D-alanine-endopeptidase</fullName>
        <ecNumber evidence="3">3.4.16.4</ecNumber>
    </submittedName>
</protein>
<dbReference type="PANTHER" id="PTHR30023:SF0">
    <property type="entry name" value="PENICILLIN-SENSITIVE CARBOXYPEPTIDASE A"/>
    <property type="match status" value="1"/>
</dbReference>
<dbReference type="InterPro" id="IPR000667">
    <property type="entry name" value="Peptidase_S13"/>
</dbReference>
<dbReference type="Gene3D" id="3.40.710.10">
    <property type="entry name" value="DD-peptidase/beta-lactamase superfamily"/>
    <property type="match status" value="2"/>
</dbReference>
<evidence type="ECO:0000256" key="1">
    <source>
        <dbReference type="ARBA" id="ARBA00006096"/>
    </source>
</evidence>
<proteinExistence type="inferred from homology"/>
<keyword evidence="3" id="KW-0645">Protease</keyword>
<keyword evidence="3" id="KW-0121">Carboxypeptidase</keyword>
<dbReference type="RefSeq" id="WP_313499407.1">
    <property type="nucleotide sequence ID" value="NZ_CP134879.1"/>
</dbReference>
<dbReference type="GO" id="GO:0009002">
    <property type="term" value="F:serine-type D-Ala-D-Ala carboxypeptidase activity"/>
    <property type="evidence" value="ECO:0007669"/>
    <property type="project" value="UniProtKB-EC"/>
</dbReference>
<dbReference type="EC" id="3.4.16.4" evidence="3"/>
<reference evidence="3 4" key="1">
    <citation type="submission" date="2023-09" db="EMBL/GenBank/DDBJ databases">
        <title>Demequina sp. a novel bacteria isolated from Capsicum annuum.</title>
        <authorList>
            <person name="Humaira Z."/>
            <person name="Lee J."/>
            <person name="Cho D."/>
        </authorList>
    </citation>
    <scope>NUCLEOTIDE SEQUENCE [LARGE SCALE GENOMIC DNA]</scope>
    <source>
        <strain evidence="3 4">OYTSA14</strain>
    </source>
</reference>
<dbReference type="PANTHER" id="PTHR30023">
    <property type="entry name" value="D-ALANYL-D-ALANINE CARBOXYPEPTIDASE"/>
    <property type="match status" value="1"/>
</dbReference>
<organism evidence="3 4">
    <name type="scientific">Demequina capsici</name>
    <dbReference type="NCBI Taxonomy" id="3075620"/>
    <lineage>
        <taxon>Bacteria</taxon>
        <taxon>Bacillati</taxon>
        <taxon>Actinomycetota</taxon>
        <taxon>Actinomycetes</taxon>
        <taxon>Micrococcales</taxon>
        <taxon>Demequinaceae</taxon>
        <taxon>Demequina</taxon>
    </lineage>
</organism>
<comment type="similarity">
    <text evidence="1">Belongs to the peptidase S13 family.</text>
</comment>
<dbReference type="Proteomes" id="UP001304125">
    <property type="component" value="Chromosome"/>
</dbReference>
<evidence type="ECO:0000313" key="4">
    <source>
        <dbReference type="Proteomes" id="UP001304125"/>
    </source>
</evidence>
<evidence type="ECO:0000313" key="3">
    <source>
        <dbReference type="EMBL" id="WNM24919.1"/>
    </source>
</evidence>
<dbReference type="InterPro" id="IPR012338">
    <property type="entry name" value="Beta-lactam/transpept-like"/>
</dbReference>
<dbReference type="SUPFAM" id="SSF56601">
    <property type="entry name" value="beta-lactamase/transpeptidase-like"/>
    <property type="match status" value="1"/>
</dbReference>
<keyword evidence="4" id="KW-1185">Reference proteome</keyword>
<evidence type="ECO:0000256" key="2">
    <source>
        <dbReference type="ARBA" id="ARBA00022801"/>
    </source>
</evidence>
<sequence>MRTRTVIAVAVPSALVVAYVGADIADLVPGPLTAAAVEQAAPYLTASPAPSSSMLPVLLDGMGEDAPEPSAAAIQTLAQGLRDDSRTGASTNVSVVDLLTGDVLADLGADDPQTPASTTKVLTVTAALATLGPDHTFTTSVSWDETTRTLTLIAGGDILLAAGYGHGEDLGADVSADDVATFGGPHPANGYAGVADLADQIVSSLGTGIGPVTVAVDTGAYPGPAYPDSWPAYALQHGYAGRVTGIEIDEGRLTDDAYAQRSEDPSGDVATTLASLLTDRGITVSGTASRASSSSAAIVASVESAPLSDIVAYTLRDSDNTVAEQLGRNIALAAGNPATPAGAAQAITDALAGMGVDTAGLQLHDSAGFSDQNLVTPNQLVGALRATALNPATSGILDWLPIVGVEGTVADRAATDEVVGRSLAKTGSLTGVTALAGLVETADGRWLVFSTLLDGMAAGQTQPRAAIDDFTAALAGCGCEG</sequence>
<name>A0AA96F7X2_9MICO</name>
<dbReference type="EMBL" id="CP134879">
    <property type="protein sequence ID" value="WNM24919.1"/>
    <property type="molecule type" value="Genomic_DNA"/>
</dbReference>
<dbReference type="GO" id="GO:0006508">
    <property type="term" value="P:proteolysis"/>
    <property type="evidence" value="ECO:0007669"/>
    <property type="project" value="InterPro"/>
</dbReference>
<dbReference type="PRINTS" id="PR00922">
    <property type="entry name" value="DADACBPTASE3"/>
</dbReference>
<dbReference type="AlphaFoldDB" id="A0AA96F7X2"/>
<dbReference type="GO" id="GO:0000270">
    <property type="term" value="P:peptidoglycan metabolic process"/>
    <property type="evidence" value="ECO:0007669"/>
    <property type="project" value="TreeGrafter"/>
</dbReference>
<keyword evidence="2 3" id="KW-0378">Hydrolase</keyword>
<accession>A0AA96F7X2</accession>
<dbReference type="NCBIfam" id="TIGR00666">
    <property type="entry name" value="PBP4"/>
    <property type="match status" value="1"/>
</dbReference>